<accession>A0A6N2VIA0</accession>
<feature type="domain" description="Peptidase U32 collagenase" evidence="1">
    <location>
        <begin position="327"/>
        <end position="435"/>
    </location>
</feature>
<dbReference type="InterPro" id="IPR051454">
    <property type="entry name" value="RNA/ubiquinone_mod_enzymes"/>
</dbReference>
<protein>
    <submittedName>
        <fullName evidence="2">Putative protease YhbU</fullName>
        <ecNumber evidence="2">3.4.-.-</ecNumber>
    </submittedName>
</protein>
<dbReference type="Pfam" id="PF12392">
    <property type="entry name" value="DUF3656"/>
    <property type="match status" value="1"/>
</dbReference>
<dbReference type="InterPro" id="IPR020988">
    <property type="entry name" value="Pept_U32_collagenase"/>
</dbReference>
<gene>
    <name evidence="2" type="primary">yhbU_1</name>
    <name evidence="2" type="ORF">BHLFYP23_01110</name>
</gene>
<dbReference type="GO" id="GO:0006508">
    <property type="term" value="P:proteolysis"/>
    <property type="evidence" value="ECO:0007669"/>
    <property type="project" value="UniProtKB-KW"/>
</dbReference>
<dbReference type="GO" id="GO:0008233">
    <property type="term" value="F:peptidase activity"/>
    <property type="evidence" value="ECO:0007669"/>
    <property type="project" value="UniProtKB-KW"/>
</dbReference>
<dbReference type="PANTHER" id="PTHR30217:SF10">
    <property type="entry name" value="23S RRNA 5-HYDROXYCYTIDINE C2501 SYNTHASE"/>
    <property type="match status" value="1"/>
</dbReference>
<organism evidence="2">
    <name type="scientific">Blautia hansenii</name>
    <name type="common">Ruminococcus hansenii</name>
    <dbReference type="NCBI Taxonomy" id="1322"/>
    <lineage>
        <taxon>Bacteria</taxon>
        <taxon>Bacillati</taxon>
        <taxon>Bacillota</taxon>
        <taxon>Clostridia</taxon>
        <taxon>Lachnospirales</taxon>
        <taxon>Lachnospiraceae</taxon>
        <taxon>Blautia</taxon>
    </lineage>
</organism>
<dbReference type="EC" id="3.4.-.-" evidence="2"/>
<dbReference type="AlphaFoldDB" id="A0A6N2VIA0"/>
<dbReference type="PANTHER" id="PTHR30217">
    <property type="entry name" value="PEPTIDASE U32 FAMILY"/>
    <property type="match status" value="1"/>
</dbReference>
<evidence type="ECO:0000259" key="1">
    <source>
        <dbReference type="Pfam" id="PF12392"/>
    </source>
</evidence>
<dbReference type="InterPro" id="IPR001539">
    <property type="entry name" value="Peptidase_U32"/>
</dbReference>
<dbReference type="RefSeq" id="WP_004222175.1">
    <property type="nucleotide sequence ID" value="NZ_CACRSY010000016.1"/>
</dbReference>
<name>A0A6N2VIA0_BLAHA</name>
<keyword evidence="2" id="KW-0378">Hydrolase</keyword>
<proteinExistence type="predicted"/>
<sequence>MKAELLAPAGSYEGLQAVVKAGADAVYIGGSMFGARAYANNPQQDEMLEAIDYAHIHGKQIYLTVNTLLKNKELYGQLYDFLAPYYQQGIDAVIVQDLGVLSFLKKEFPNFPIHASTQMAVTGARGAALLKEAGVSRIVTARELSLKEIHEIYKETGMEIESFVHGALCYCYSGMCLFSSMLGGRSGNRGRCAQPCRLPYTAYKGREQISQEEQAYLLSPKDMCTVDILPEILQAGVYSLKIEGRMKRPEYAAGVTSIYRKYLDLYEKNPKNYGVTSEDRQILLDLYQRDGFNQGYYHSHNGKEMMAVVNQKEQNKKQKIAGKRNELLFEQLKKEYLDTKKQEKINGNFILFANSPAILDLDFQDIHVQVMGDTVEEAKKQPLSADRVEKQMRKTGQTPFVFDTLEIMTDEAGFLPMQSINELRRKGLEELEKEILKKYRRALPERTENSREKSCEAFGKNPVFYVSVETKEQLEAVLEEKDIQGVYCHISMFDKKQRWKEAFETMYQVHKQGKEFYLALPYMLRDGQLADEEQEFLKMAEQCEGFLVRNLEELGYLSKLGLLQKAVTDYSVYAFNDNAKNTLDKLGVMRTTVPLELNGKEIHARDNENSEMVIYGHYPMMISAQCIKKTCGKCDKNSSLVKLKDRYGKYFPTRTFCDFCYNVIYNSVPTGLLEEAPQLFGEGFASLRLNFTVETKEEMKNLLDMFLGAYAQENKNVKKKNPKEMPEFTKGHFKRGVE</sequence>
<reference evidence="2" key="1">
    <citation type="submission" date="2019-11" db="EMBL/GenBank/DDBJ databases">
        <authorList>
            <person name="Feng L."/>
        </authorList>
    </citation>
    <scope>NUCLEOTIDE SEQUENCE</scope>
    <source>
        <strain evidence="2">BhanseniiLFYP23</strain>
    </source>
</reference>
<evidence type="ECO:0000313" key="2">
    <source>
        <dbReference type="EMBL" id="VYT29848.1"/>
    </source>
</evidence>
<dbReference type="Pfam" id="PF01136">
    <property type="entry name" value="Peptidase_U32"/>
    <property type="match status" value="1"/>
</dbReference>
<keyword evidence="2" id="KW-0645">Protease</keyword>
<dbReference type="EMBL" id="CACRSY010000016">
    <property type="protein sequence ID" value="VYT29848.1"/>
    <property type="molecule type" value="Genomic_DNA"/>
</dbReference>